<dbReference type="AlphaFoldDB" id="C4JEG1"/>
<dbReference type="GeneID" id="8444395"/>
<dbReference type="InterPro" id="IPR051370">
    <property type="entry name" value="PPIase_Pin1"/>
</dbReference>
<evidence type="ECO:0000313" key="9">
    <source>
        <dbReference type="Proteomes" id="UP000002058"/>
    </source>
</evidence>
<name>C4JEG1_UNCRE</name>
<dbReference type="Gene3D" id="3.10.50.40">
    <property type="match status" value="1"/>
</dbReference>
<evidence type="ECO:0000256" key="6">
    <source>
        <dbReference type="SAM" id="MobiDB-lite"/>
    </source>
</evidence>
<comment type="catalytic activity">
    <reaction evidence="1">
        <text>[protein]-peptidylproline (omega=180) = [protein]-peptidylproline (omega=0)</text>
        <dbReference type="Rhea" id="RHEA:16237"/>
        <dbReference type="Rhea" id="RHEA-COMP:10747"/>
        <dbReference type="Rhea" id="RHEA-COMP:10748"/>
        <dbReference type="ChEBI" id="CHEBI:83833"/>
        <dbReference type="ChEBI" id="CHEBI:83834"/>
        <dbReference type="EC" id="5.2.1.8"/>
    </reaction>
</comment>
<keyword evidence="3 5" id="KW-0697">Rotamase</keyword>
<feature type="domain" description="PpiC" evidence="7">
    <location>
        <begin position="19"/>
        <end position="130"/>
    </location>
</feature>
<evidence type="ECO:0000313" key="8">
    <source>
        <dbReference type="EMBL" id="EEP75953.1"/>
    </source>
</evidence>
<dbReference type="Proteomes" id="UP000002058">
    <property type="component" value="Unassembled WGS sequence"/>
</dbReference>
<dbReference type="OrthoDB" id="2530521at2759"/>
<evidence type="ECO:0000256" key="3">
    <source>
        <dbReference type="ARBA" id="ARBA00023110"/>
    </source>
</evidence>
<dbReference type="PANTHER" id="PTHR10657:SF4">
    <property type="entry name" value="PEPTIDYL-PROLYL CIS-TRANS ISOMERASE-RELATED"/>
    <property type="match status" value="1"/>
</dbReference>
<evidence type="ECO:0000256" key="1">
    <source>
        <dbReference type="ARBA" id="ARBA00000971"/>
    </source>
</evidence>
<evidence type="ECO:0000259" key="7">
    <source>
        <dbReference type="PROSITE" id="PS50198"/>
    </source>
</evidence>
<accession>C4JEG1</accession>
<feature type="region of interest" description="Disordered" evidence="6">
    <location>
        <begin position="230"/>
        <end position="291"/>
    </location>
</feature>
<keyword evidence="9" id="KW-1185">Reference proteome</keyword>
<gene>
    <name evidence="8" type="ORF">UREG_00800</name>
</gene>
<dbReference type="InParanoid" id="C4JEG1"/>
<dbReference type="InterPro" id="IPR046357">
    <property type="entry name" value="PPIase_dom_sf"/>
</dbReference>
<dbReference type="GO" id="GO:0060261">
    <property type="term" value="P:positive regulation of transcription initiation by RNA polymerase II"/>
    <property type="evidence" value="ECO:0007669"/>
    <property type="project" value="UniProtKB-ARBA"/>
</dbReference>
<dbReference type="PANTHER" id="PTHR10657">
    <property type="entry name" value="PEPTIDYL-PROLYL CIS-TRANS ISOMERASE"/>
    <property type="match status" value="1"/>
</dbReference>
<dbReference type="SUPFAM" id="SSF54534">
    <property type="entry name" value="FKBP-like"/>
    <property type="match status" value="1"/>
</dbReference>
<evidence type="ECO:0000256" key="4">
    <source>
        <dbReference type="ARBA" id="ARBA00023235"/>
    </source>
</evidence>
<dbReference type="VEuPathDB" id="FungiDB:UREG_00800"/>
<proteinExistence type="predicted"/>
<dbReference type="InterPro" id="IPR000297">
    <property type="entry name" value="PPIase_PpiC"/>
</dbReference>
<evidence type="ECO:0000256" key="2">
    <source>
        <dbReference type="ARBA" id="ARBA00013194"/>
    </source>
</evidence>
<dbReference type="eggNOG" id="KOG3259">
    <property type="taxonomic scope" value="Eukaryota"/>
</dbReference>
<reference evidence="9" key="1">
    <citation type="journal article" date="2009" name="Genome Res.">
        <title>Comparative genomic analyses of the human fungal pathogens Coccidioides and their relatives.</title>
        <authorList>
            <person name="Sharpton T.J."/>
            <person name="Stajich J.E."/>
            <person name="Rounsley S.D."/>
            <person name="Gardner M.J."/>
            <person name="Wortman J.R."/>
            <person name="Jordar V.S."/>
            <person name="Maiti R."/>
            <person name="Kodira C.D."/>
            <person name="Neafsey D.E."/>
            <person name="Zeng Q."/>
            <person name="Hung C.-Y."/>
            <person name="McMahan C."/>
            <person name="Muszewska A."/>
            <person name="Grynberg M."/>
            <person name="Mandel M.A."/>
            <person name="Kellner E.M."/>
            <person name="Barker B.M."/>
            <person name="Galgiani J.N."/>
            <person name="Orbach M.J."/>
            <person name="Kirkland T.N."/>
            <person name="Cole G.T."/>
            <person name="Henn M.R."/>
            <person name="Birren B.W."/>
            <person name="Taylor J.W."/>
        </authorList>
    </citation>
    <scope>NUCLEOTIDE SEQUENCE [LARGE SCALE GENOMIC DNA]</scope>
    <source>
        <strain evidence="9">UAMH 1704</strain>
    </source>
</reference>
<dbReference type="PROSITE" id="PS50198">
    <property type="entry name" value="PPIC_PPIASE_2"/>
    <property type="match status" value="1"/>
</dbReference>
<feature type="compositionally biased region" description="Polar residues" evidence="6">
    <location>
        <begin position="230"/>
        <end position="258"/>
    </location>
</feature>
<dbReference type="RefSeq" id="XP_002541286.1">
    <property type="nucleotide sequence ID" value="XM_002541240.1"/>
</dbReference>
<protein>
    <recommendedName>
        <fullName evidence="2">peptidylprolyl isomerase</fullName>
        <ecNumber evidence="2">5.2.1.8</ecNumber>
    </recommendedName>
</protein>
<dbReference type="GO" id="GO:0003755">
    <property type="term" value="F:peptidyl-prolyl cis-trans isomerase activity"/>
    <property type="evidence" value="ECO:0007669"/>
    <property type="project" value="UniProtKB-KW"/>
</dbReference>
<dbReference type="Pfam" id="PF00639">
    <property type="entry name" value="Rotamase"/>
    <property type="match status" value="1"/>
</dbReference>
<dbReference type="HOGENOM" id="CLU_622865_0_0_1"/>
<dbReference type="STRING" id="336963.C4JEG1"/>
<dbReference type="FunFam" id="3.10.50.40:FF:000026">
    <property type="entry name" value="Peptidyl-prolyl cis-trans isomerase"/>
    <property type="match status" value="1"/>
</dbReference>
<dbReference type="GO" id="GO:0005634">
    <property type="term" value="C:nucleus"/>
    <property type="evidence" value="ECO:0007669"/>
    <property type="project" value="TreeGrafter"/>
</dbReference>
<dbReference type="KEGG" id="ure:UREG_00800"/>
<dbReference type="EC" id="5.2.1.8" evidence="2"/>
<feature type="compositionally biased region" description="Polar residues" evidence="6">
    <location>
        <begin position="268"/>
        <end position="284"/>
    </location>
</feature>
<dbReference type="EMBL" id="CH476615">
    <property type="protein sequence ID" value="EEP75953.1"/>
    <property type="molecule type" value="Genomic_DNA"/>
</dbReference>
<dbReference type="GO" id="GO:0005829">
    <property type="term" value="C:cytosol"/>
    <property type="evidence" value="ECO:0007669"/>
    <property type="project" value="TreeGrafter"/>
</dbReference>
<organism evidence="8 9">
    <name type="scientific">Uncinocarpus reesii (strain UAMH 1704)</name>
    <dbReference type="NCBI Taxonomy" id="336963"/>
    <lineage>
        <taxon>Eukaryota</taxon>
        <taxon>Fungi</taxon>
        <taxon>Dikarya</taxon>
        <taxon>Ascomycota</taxon>
        <taxon>Pezizomycotina</taxon>
        <taxon>Eurotiomycetes</taxon>
        <taxon>Eurotiomycetidae</taxon>
        <taxon>Onygenales</taxon>
        <taxon>Onygenaceae</taxon>
        <taxon>Uncinocarpus</taxon>
    </lineage>
</organism>
<sequence length="440" mass="49431">MATYHSGPPDRYPSASQKEGQIRASHLLIKHRDSRRPTSWREANITRTKEEAIEILNGHLKRIMAGEATLGDIATTESDCSSARKKGDLGFFTHGVMQKEFEDASFALKPGQISGIVETQSGVHLIERYFALTLSSEVSITDTAQSGLNESVNQSFVYLACYSQDLLSRHKTEGYHQISLDSQMQPDDSLPDLGTEALTNMSDQDFLSMFEEHHMTSSDSNLNTNFNNLVAHQSDSPQSNVGFTPQASTGPGNTSAVLSQVPFLPNNPHGSVTTFSGHTSQSPAESGIKPFTGVDEIDKQAKAMVATMGHIRVQSLVGWDLLRQQHNNSLVFYMSCVQRPLEGGADWSQYLEEMRLSYNMLRDYQMQAYKSICGCLKVWLKYYQHILKSDTLRDCHYEFRQYAELQHHVVAYRFPEWHQHPALELAQQNASQQQQQHPPA</sequence>
<keyword evidence="4 5" id="KW-0413">Isomerase</keyword>
<evidence type="ECO:0000256" key="5">
    <source>
        <dbReference type="PROSITE-ProRule" id="PRU00278"/>
    </source>
</evidence>